<dbReference type="GO" id="GO:0017119">
    <property type="term" value="C:Golgi transport complex"/>
    <property type="evidence" value="ECO:0007669"/>
    <property type="project" value="InterPro"/>
</dbReference>
<dbReference type="EMBL" id="CAJVPS010000770">
    <property type="protein sequence ID" value="CAG8508079.1"/>
    <property type="molecule type" value="Genomic_DNA"/>
</dbReference>
<evidence type="ECO:0000256" key="4">
    <source>
        <dbReference type="ARBA" id="ARBA00023136"/>
    </source>
</evidence>
<dbReference type="GO" id="GO:0006891">
    <property type="term" value="P:intra-Golgi vesicle-mediated transport"/>
    <property type="evidence" value="ECO:0007669"/>
    <property type="project" value="InterPro"/>
</dbReference>
<gene>
    <name evidence="8" type="ORF">ALEPTO_LOCUS3830</name>
</gene>
<accession>A0A9N9F3I5</accession>
<dbReference type="InterPro" id="IPR049176">
    <property type="entry name" value="COG5_N"/>
</dbReference>
<evidence type="ECO:0000313" key="8">
    <source>
        <dbReference type="EMBL" id="CAG8508079.1"/>
    </source>
</evidence>
<feature type="domain" description="Conserved oligomeric Golgi complex subunit 5 N-terminal" evidence="6">
    <location>
        <begin position="11"/>
        <end position="137"/>
    </location>
</feature>
<keyword evidence="3" id="KW-0333">Golgi apparatus</keyword>
<organism evidence="8 9">
    <name type="scientific">Ambispora leptoticha</name>
    <dbReference type="NCBI Taxonomy" id="144679"/>
    <lineage>
        <taxon>Eukaryota</taxon>
        <taxon>Fungi</taxon>
        <taxon>Fungi incertae sedis</taxon>
        <taxon>Mucoromycota</taxon>
        <taxon>Glomeromycotina</taxon>
        <taxon>Glomeromycetes</taxon>
        <taxon>Archaeosporales</taxon>
        <taxon>Ambisporaceae</taxon>
        <taxon>Ambispora</taxon>
    </lineage>
</organism>
<name>A0A9N9F3I5_9GLOM</name>
<protein>
    <recommendedName>
        <fullName evidence="2">Conserved oligomeric Golgi complex subunit 5</fullName>
    </recommendedName>
</protein>
<dbReference type="AlphaFoldDB" id="A0A9N9F3I5"/>
<dbReference type="GO" id="GO:0000139">
    <property type="term" value="C:Golgi membrane"/>
    <property type="evidence" value="ECO:0007669"/>
    <property type="project" value="UniProtKB-SubCell"/>
</dbReference>
<feature type="coiled-coil region" evidence="5">
    <location>
        <begin position="79"/>
        <end position="127"/>
    </location>
</feature>
<dbReference type="InterPro" id="IPR019465">
    <property type="entry name" value="Cog5"/>
</dbReference>
<proteinExistence type="predicted"/>
<feature type="domain" description="Conserved oligomeric Golgi complex subunit 5 helical" evidence="7">
    <location>
        <begin position="174"/>
        <end position="376"/>
    </location>
</feature>
<dbReference type="PANTHER" id="PTHR13228:SF3">
    <property type="entry name" value="CONSERVED OLIGOMERIC GOLGI COMPLEX SUBUNIT 5"/>
    <property type="match status" value="1"/>
</dbReference>
<evidence type="ECO:0000256" key="5">
    <source>
        <dbReference type="SAM" id="Coils"/>
    </source>
</evidence>
<evidence type="ECO:0000259" key="6">
    <source>
        <dbReference type="Pfam" id="PF10392"/>
    </source>
</evidence>
<dbReference type="Proteomes" id="UP000789508">
    <property type="component" value="Unassembled WGS sequence"/>
</dbReference>
<dbReference type="PANTHER" id="PTHR13228">
    <property type="entry name" value="CONSERVED OLIGOMERIC GOLGI COMPLEX COMPONENT 5"/>
    <property type="match status" value="1"/>
</dbReference>
<dbReference type="InterPro" id="IPR048485">
    <property type="entry name" value="COG5_helical"/>
</dbReference>
<evidence type="ECO:0000259" key="7">
    <source>
        <dbReference type="Pfam" id="PF20649"/>
    </source>
</evidence>
<keyword evidence="9" id="KW-1185">Reference proteome</keyword>
<dbReference type="Pfam" id="PF20649">
    <property type="entry name" value="COG5_C"/>
    <property type="match status" value="1"/>
</dbReference>
<evidence type="ECO:0000256" key="3">
    <source>
        <dbReference type="ARBA" id="ARBA00023034"/>
    </source>
</evidence>
<evidence type="ECO:0000256" key="1">
    <source>
        <dbReference type="ARBA" id="ARBA00004395"/>
    </source>
</evidence>
<sequence>MTDTLDEPNLYIGNNFDPKVYANSTINESSDGENDITISLAKLSFSIDNLTKQLHDEVVTHFEDLLLQVADIRELDYTLKVVRNGIENLKKSLESLQAKIYAPFTQIKNYTIQLERLQTAIELLRRVYTFMEISTRLEIQLAEIDNINSATVTQYELIAAILGELEVLLKDADFEGIEIVEDQLPYINQIKERVRDEAVNMLYDGIKNKDEPKIASSLRILNSLYELAARVIRFSDEILENLSLNIHNGLDVVAIQKEVKDASTGQKGMRRLGVDTVSGTTTLWAAAIWKRMEVIMNEIGDGCQSVMANEKDSTNQISFLDEVLKILDSGLVQHFWKILSVNFEKELKESSRGSSFVQHALVGGYPKLLSLFQDFFARIETNEVKSKSEEFQSQAYLVMLHSISSFESGYLTRSVTRMYEPINSTFSTGLLRSSPSKNDISNIVKIMSSELENAKADTQLMKSVAKNIIKALNHACVKAESMSANDPSAYQVSGNGPATFSQNSNFELVNAIYFLYQSLWKMLEDYPDVIEIISESIERLKKVMFNIMAPLIDHIKKDLETTILKICKEDFSSRNQTSKPFLHPQAEAQCSPYMTEFTNRLRYHQKEFLSRFSFGQEGKEWIKGISKRILYFWLLQASMMRPLNEAGKLKLTSDITQLEFSLNQLLAEHGLSLNELGQEYKALRAFRQLLFLDNSQLVSTQHTSAVPPLILIHHIIVRSPLNTLQLPHKNFGWSEAEYSRWLDEHTEIEWIDLIKGTLYTDESKSNGTDVGLEEPEEALIKMILKERARVEF</sequence>
<evidence type="ECO:0000256" key="2">
    <source>
        <dbReference type="ARBA" id="ARBA00020974"/>
    </source>
</evidence>
<dbReference type="OrthoDB" id="18786at2759"/>
<dbReference type="Pfam" id="PF10392">
    <property type="entry name" value="COG5_N"/>
    <property type="match status" value="1"/>
</dbReference>
<reference evidence="8" key="1">
    <citation type="submission" date="2021-06" db="EMBL/GenBank/DDBJ databases">
        <authorList>
            <person name="Kallberg Y."/>
            <person name="Tangrot J."/>
            <person name="Rosling A."/>
        </authorList>
    </citation>
    <scope>NUCLEOTIDE SEQUENCE</scope>
    <source>
        <strain evidence="8">FL130A</strain>
    </source>
</reference>
<comment type="subcellular location">
    <subcellularLocation>
        <location evidence="1">Golgi apparatus membrane</location>
        <topology evidence="1">Peripheral membrane protein</topology>
    </subcellularLocation>
</comment>
<comment type="caution">
    <text evidence="8">The sequence shown here is derived from an EMBL/GenBank/DDBJ whole genome shotgun (WGS) entry which is preliminary data.</text>
</comment>
<keyword evidence="4" id="KW-0472">Membrane</keyword>
<evidence type="ECO:0000313" key="9">
    <source>
        <dbReference type="Proteomes" id="UP000789508"/>
    </source>
</evidence>
<keyword evidence="5" id="KW-0175">Coiled coil</keyword>